<organism evidence="2 3">
    <name type="scientific">Luteitalea pratensis</name>
    <dbReference type="NCBI Taxonomy" id="1855912"/>
    <lineage>
        <taxon>Bacteria</taxon>
        <taxon>Pseudomonadati</taxon>
        <taxon>Acidobacteriota</taxon>
        <taxon>Vicinamibacteria</taxon>
        <taxon>Vicinamibacterales</taxon>
        <taxon>Vicinamibacteraceae</taxon>
        <taxon>Luteitalea</taxon>
    </lineage>
</organism>
<evidence type="ECO:0008006" key="4">
    <source>
        <dbReference type="Google" id="ProtNLM"/>
    </source>
</evidence>
<dbReference type="InterPro" id="IPR011990">
    <property type="entry name" value="TPR-like_helical_dom_sf"/>
</dbReference>
<dbReference type="KEGG" id="abac:LuPra_00799"/>
<feature type="region of interest" description="Disordered" evidence="1">
    <location>
        <begin position="50"/>
        <end position="82"/>
    </location>
</feature>
<proteinExistence type="predicted"/>
<dbReference type="STRING" id="1855912.LuPra_00799"/>
<dbReference type="SUPFAM" id="SSF48452">
    <property type="entry name" value="TPR-like"/>
    <property type="match status" value="1"/>
</dbReference>
<evidence type="ECO:0000256" key="1">
    <source>
        <dbReference type="SAM" id="MobiDB-lite"/>
    </source>
</evidence>
<name>A0A143PGG7_LUTPR</name>
<accession>A0A143PGG7</accession>
<dbReference type="RefSeq" id="WP_110169552.1">
    <property type="nucleotide sequence ID" value="NZ_CP015136.1"/>
</dbReference>
<dbReference type="EMBL" id="CP015136">
    <property type="protein sequence ID" value="AMY07625.1"/>
    <property type="molecule type" value="Genomic_DNA"/>
</dbReference>
<dbReference type="Pfam" id="PF14559">
    <property type="entry name" value="TPR_19"/>
    <property type="match status" value="1"/>
</dbReference>
<dbReference type="Proteomes" id="UP000076079">
    <property type="component" value="Chromosome"/>
</dbReference>
<gene>
    <name evidence="2" type="ORF">LuPra_00799</name>
</gene>
<sequence length="82" mass="8193">MPSTRSTVQSAKQAIAFFEEAVKRDPDYALAYAGLADAYLTDASVGAARTALEPGGQPDEAGSGAPRPRGGDEGAVPGPGTG</sequence>
<evidence type="ECO:0000313" key="3">
    <source>
        <dbReference type="Proteomes" id="UP000076079"/>
    </source>
</evidence>
<dbReference type="Gene3D" id="1.25.40.10">
    <property type="entry name" value="Tetratricopeptide repeat domain"/>
    <property type="match status" value="1"/>
</dbReference>
<protein>
    <recommendedName>
        <fullName evidence="4">Tetratricopeptide repeat protein</fullName>
    </recommendedName>
</protein>
<reference evidence="2 3" key="1">
    <citation type="journal article" date="2016" name="Genome Announc.">
        <title>First Complete Genome Sequence of a Subdivision 6 Acidobacterium Strain.</title>
        <authorList>
            <person name="Huang S."/>
            <person name="Vieira S."/>
            <person name="Bunk B."/>
            <person name="Riedel T."/>
            <person name="Sproer C."/>
            <person name="Overmann J."/>
        </authorList>
    </citation>
    <scope>NUCLEOTIDE SEQUENCE [LARGE SCALE GENOMIC DNA]</scope>
    <source>
        <strain evidence="3">DSM 100886 HEG_-6_39</strain>
    </source>
</reference>
<dbReference type="AlphaFoldDB" id="A0A143PGG7"/>
<reference evidence="3" key="2">
    <citation type="submission" date="2016-04" db="EMBL/GenBank/DDBJ databases">
        <title>First Complete Genome Sequence of a Subdivision 6 Acidobacterium.</title>
        <authorList>
            <person name="Huang S."/>
            <person name="Vieira S."/>
            <person name="Bunk B."/>
            <person name="Riedel T."/>
            <person name="Sproeer C."/>
            <person name="Overmann J."/>
        </authorList>
    </citation>
    <scope>NUCLEOTIDE SEQUENCE [LARGE SCALE GENOMIC DNA]</scope>
    <source>
        <strain evidence="3">DSM 100886 HEG_-6_39</strain>
    </source>
</reference>
<evidence type="ECO:0000313" key="2">
    <source>
        <dbReference type="EMBL" id="AMY07625.1"/>
    </source>
</evidence>
<keyword evidence="3" id="KW-1185">Reference proteome</keyword>